<evidence type="ECO:0000313" key="2">
    <source>
        <dbReference type="Proteomes" id="UP000005809"/>
    </source>
</evidence>
<name>K1GTR9_9FUSO</name>
<accession>K1GTR9</accession>
<feature type="non-terminal residue" evidence="1">
    <location>
        <position position="20"/>
    </location>
</feature>
<reference evidence="1 2" key="1">
    <citation type="submission" date="2012-05" db="EMBL/GenBank/DDBJ databases">
        <title>The Genome Sequence of Fusobacterium periodontium Oral Taxon 201 Strain D10.</title>
        <authorList>
            <consortium name="The Broad Institute Genome Sequencing Platform"/>
            <consortium name="The Broad Institute Genome Sequencing Center for Infectious Disease"/>
            <person name="Earl A."/>
            <person name="Ward D."/>
            <person name="Feldgarden M."/>
            <person name="Gevers D."/>
            <person name="Strauss J."/>
            <person name="Sibley C."/>
            <person name="White A."/>
            <person name="Ambrose C.E."/>
            <person name="Allen-Vercoe E."/>
            <person name="Walker B."/>
            <person name="Young S.K."/>
            <person name="Zeng Q."/>
            <person name="Gargeya S."/>
            <person name="Fitzgerald M."/>
            <person name="Haas B."/>
            <person name="Abouelleil A."/>
            <person name="Alvarado L."/>
            <person name="Arachchi H.M."/>
            <person name="Berlin A.M."/>
            <person name="Chapman S.B."/>
            <person name="Goldberg J."/>
            <person name="Griggs A."/>
            <person name="Gujja S."/>
            <person name="Hansen M."/>
            <person name="Howarth C."/>
            <person name="Imamovic A."/>
            <person name="Larimer J."/>
            <person name="McCowan C."/>
            <person name="Montmayeur A."/>
            <person name="Murphy C."/>
            <person name="Neiman D."/>
            <person name="Pearson M."/>
            <person name="Priest M."/>
            <person name="Roberts A."/>
            <person name="Saif S."/>
            <person name="Shea T."/>
            <person name="Sisk P."/>
            <person name="Sykes S."/>
            <person name="Wortman J."/>
            <person name="Nusbaum C."/>
            <person name="Birren B."/>
        </authorList>
    </citation>
    <scope>NUCLEOTIDE SEQUENCE [LARGE SCALE GENOMIC DNA]</scope>
    <source>
        <strain evidence="1 2">D10</strain>
    </source>
</reference>
<dbReference type="EMBL" id="ACIF01000013">
    <property type="protein sequence ID" value="EKA94821.1"/>
    <property type="molecule type" value="Genomic_DNA"/>
</dbReference>
<sequence>MDMKNVMEVTTKSYVDLSLE</sequence>
<dbReference type="HOGENOM" id="CLU_3429120_0_0_0"/>
<dbReference type="AlphaFoldDB" id="K1GTR9"/>
<gene>
    <name evidence="1" type="ORF">FPOG_00617</name>
</gene>
<evidence type="ECO:0000313" key="1">
    <source>
        <dbReference type="EMBL" id="EKA94821.1"/>
    </source>
</evidence>
<proteinExistence type="predicted"/>
<organism evidence="1 2">
    <name type="scientific">Fusobacterium periodonticum D10</name>
    <dbReference type="NCBI Taxonomy" id="620833"/>
    <lineage>
        <taxon>Bacteria</taxon>
        <taxon>Fusobacteriati</taxon>
        <taxon>Fusobacteriota</taxon>
        <taxon>Fusobacteriia</taxon>
        <taxon>Fusobacteriales</taxon>
        <taxon>Fusobacteriaceae</taxon>
        <taxon>Fusobacterium</taxon>
    </lineage>
</organism>
<dbReference type="Proteomes" id="UP000005809">
    <property type="component" value="Unassembled WGS sequence"/>
</dbReference>
<comment type="caution">
    <text evidence="1">The sequence shown here is derived from an EMBL/GenBank/DDBJ whole genome shotgun (WGS) entry which is preliminary data.</text>
</comment>
<protein>
    <submittedName>
        <fullName evidence="1">Uncharacterized protein</fullName>
    </submittedName>
</protein>